<dbReference type="InterPro" id="IPR039261">
    <property type="entry name" value="FNR_nucleotide-bd"/>
</dbReference>
<evidence type="ECO:0000256" key="1">
    <source>
        <dbReference type="ARBA" id="ARBA00001974"/>
    </source>
</evidence>
<dbReference type="PROSITE" id="PS00197">
    <property type="entry name" value="2FE2S_FER_1"/>
    <property type="match status" value="1"/>
</dbReference>
<evidence type="ECO:0000259" key="8">
    <source>
        <dbReference type="PROSITE" id="PS51085"/>
    </source>
</evidence>
<keyword evidence="11" id="KW-1185">Reference proteome</keyword>
<dbReference type="SUPFAM" id="SSF63380">
    <property type="entry name" value="Riboflavin synthase domain-like"/>
    <property type="match status" value="1"/>
</dbReference>
<evidence type="ECO:0000259" key="9">
    <source>
        <dbReference type="PROSITE" id="PS51384"/>
    </source>
</evidence>
<gene>
    <name evidence="10" type="ORF">FNL39_11015</name>
</gene>
<keyword evidence="2" id="KW-0285">Flavoprotein</keyword>
<dbReference type="InterPro" id="IPR012675">
    <property type="entry name" value="Beta-grasp_dom_sf"/>
</dbReference>
<sequence>MTGVLDTMPEYTPPVGLRALAAVADGYRQLFVESRAASLISQPKPVRHSGFEIELSVDRIEPIAEDVVSVTLRSPVGAVLPPWRPGSHIDIVLPSGRLRQYSLCGDHADRSRYRIAVRRIADGGGGSVEVHEQLAAGASLRIRGPRNAFDFIDAPSYLFVAGGIGITPILPMVRAAARAGARWQLIYLGRSRSTMPFLDELATFGGDNIDIRPDDEFGVPRAVDLLGRAEPGASVYVCGPPPLLEAAQRCAFTVDPTGSLHTERFSALPVVDGEAFDVTLARSGTTIRVAADETVLAALTRGDRDVVYSCRQGFCGTCKVAVVAGEVRHRDRKLLDSERGSHMLTCVSRAAGSSLVLDL</sequence>
<dbReference type="CDD" id="cd00207">
    <property type="entry name" value="fer2"/>
    <property type="match status" value="1"/>
</dbReference>
<feature type="domain" description="FAD-binding FR-type" evidence="9">
    <location>
        <begin position="50"/>
        <end position="152"/>
    </location>
</feature>
<dbReference type="RefSeq" id="WP_067986749.1">
    <property type="nucleotide sequence ID" value="NZ_VMSD01000010.1"/>
</dbReference>
<proteinExistence type="predicted"/>
<reference evidence="10 11" key="1">
    <citation type="submission" date="2019-07" db="EMBL/GenBank/DDBJ databases">
        <title>Genomic Encyclopedia of Type Strains, Phase IV (KMG-IV): sequencing the most valuable type-strain genomes for metagenomic binning, comparative biology and taxonomic classification.</title>
        <authorList>
            <person name="Goeker M."/>
        </authorList>
    </citation>
    <scope>NUCLEOTIDE SEQUENCE [LARGE SCALE GENOMIC DNA]</scope>
    <source>
        <strain evidence="10 11">DSM 44831</strain>
    </source>
</reference>
<dbReference type="EMBL" id="VMSD01000010">
    <property type="protein sequence ID" value="KAF0844783.1"/>
    <property type="molecule type" value="Genomic_DNA"/>
</dbReference>
<keyword evidence="3" id="KW-0001">2Fe-2S</keyword>
<dbReference type="PANTHER" id="PTHR47354:SF1">
    <property type="entry name" value="CARNITINE MONOOXYGENASE REDUCTASE SUBUNIT"/>
    <property type="match status" value="1"/>
</dbReference>
<dbReference type="InterPro" id="IPR006058">
    <property type="entry name" value="2Fe2S_fd_BS"/>
</dbReference>
<dbReference type="PROSITE" id="PS51384">
    <property type="entry name" value="FAD_FR"/>
    <property type="match status" value="1"/>
</dbReference>
<keyword evidence="7" id="KW-0411">Iron-sulfur</keyword>
<protein>
    <submittedName>
        <fullName evidence="10">Ferredoxin-NADP reductase</fullName>
    </submittedName>
</protein>
<dbReference type="InterPro" id="IPR017938">
    <property type="entry name" value="Riboflavin_synthase-like_b-brl"/>
</dbReference>
<keyword evidence="5" id="KW-0560">Oxidoreductase</keyword>
<evidence type="ECO:0000256" key="5">
    <source>
        <dbReference type="ARBA" id="ARBA00023002"/>
    </source>
</evidence>
<dbReference type="Proteomes" id="UP000798951">
    <property type="component" value="Unassembled WGS sequence"/>
</dbReference>
<accession>A0ABQ6YG77</accession>
<keyword evidence="4" id="KW-0479">Metal-binding</keyword>
<dbReference type="InterPro" id="IPR017927">
    <property type="entry name" value="FAD-bd_FR_type"/>
</dbReference>
<evidence type="ECO:0000256" key="6">
    <source>
        <dbReference type="ARBA" id="ARBA00023004"/>
    </source>
</evidence>
<dbReference type="CDD" id="cd06185">
    <property type="entry name" value="PDR_like"/>
    <property type="match status" value="1"/>
</dbReference>
<dbReference type="PRINTS" id="PR00409">
    <property type="entry name" value="PHDIOXRDTASE"/>
</dbReference>
<name>A0ABQ6YG77_9NOCA</name>
<evidence type="ECO:0000256" key="4">
    <source>
        <dbReference type="ARBA" id="ARBA00022723"/>
    </source>
</evidence>
<comment type="caution">
    <text evidence="10">The sequence shown here is derived from an EMBL/GenBank/DDBJ whole genome shotgun (WGS) entry which is preliminary data.</text>
</comment>
<dbReference type="InterPro" id="IPR001041">
    <property type="entry name" value="2Fe-2S_ferredoxin-type"/>
</dbReference>
<keyword evidence="6" id="KW-0408">Iron</keyword>
<dbReference type="PANTHER" id="PTHR47354">
    <property type="entry name" value="NADH OXIDOREDUCTASE HCR"/>
    <property type="match status" value="1"/>
</dbReference>
<comment type="cofactor">
    <cofactor evidence="1">
        <name>FAD</name>
        <dbReference type="ChEBI" id="CHEBI:57692"/>
    </cofactor>
</comment>
<evidence type="ECO:0000313" key="11">
    <source>
        <dbReference type="Proteomes" id="UP000798951"/>
    </source>
</evidence>
<dbReference type="InterPro" id="IPR036010">
    <property type="entry name" value="2Fe-2S_ferredoxin-like_sf"/>
</dbReference>
<organism evidence="10 11">
    <name type="scientific">Nocardia caishijiensis</name>
    <dbReference type="NCBI Taxonomy" id="184756"/>
    <lineage>
        <taxon>Bacteria</taxon>
        <taxon>Bacillati</taxon>
        <taxon>Actinomycetota</taxon>
        <taxon>Actinomycetes</taxon>
        <taxon>Mycobacteriales</taxon>
        <taxon>Nocardiaceae</taxon>
        <taxon>Nocardia</taxon>
    </lineage>
</organism>
<feature type="domain" description="2Fe-2S ferredoxin-type" evidence="8">
    <location>
        <begin position="276"/>
        <end position="359"/>
    </location>
</feature>
<evidence type="ECO:0000313" key="10">
    <source>
        <dbReference type="EMBL" id="KAF0844783.1"/>
    </source>
</evidence>
<dbReference type="Gene3D" id="3.10.20.30">
    <property type="match status" value="1"/>
</dbReference>
<dbReference type="PROSITE" id="PS51085">
    <property type="entry name" value="2FE2S_FER_2"/>
    <property type="match status" value="1"/>
</dbReference>
<dbReference type="InterPro" id="IPR050415">
    <property type="entry name" value="MRET"/>
</dbReference>
<evidence type="ECO:0000256" key="2">
    <source>
        <dbReference type="ARBA" id="ARBA00022630"/>
    </source>
</evidence>
<dbReference type="SUPFAM" id="SSF54292">
    <property type="entry name" value="2Fe-2S ferredoxin-like"/>
    <property type="match status" value="1"/>
</dbReference>
<dbReference type="Gene3D" id="3.40.50.80">
    <property type="entry name" value="Nucleotide-binding domain of ferredoxin-NADP reductase (FNR) module"/>
    <property type="match status" value="1"/>
</dbReference>
<dbReference type="SUPFAM" id="SSF52343">
    <property type="entry name" value="Ferredoxin reductase-like, C-terminal NADP-linked domain"/>
    <property type="match status" value="1"/>
</dbReference>
<dbReference type="Pfam" id="PF00111">
    <property type="entry name" value="Fer2"/>
    <property type="match status" value="1"/>
</dbReference>
<evidence type="ECO:0000256" key="3">
    <source>
        <dbReference type="ARBA" id="ARBA00022714"/>
    </source>
</evidence>
<evidence type="ECO:0000256" key="7">
    <source>
        <dbReference type="ARBA" id="ARBA00023014"/>
    </source>
</evidence>
<dbReference type="Gene3D" id="2.40.30.10">
    <property type="entry name" value="Translation factors"/>
    <property type="match status" value="1"/>
</dbReference>